<keyword evidence="2" id="KW-0732">Signal</keyword>
<keyword evidence="1" id="KW-0812">Transmembrane</keyword>
<name>A0ABR4I1W8_9EURO</name>
<protein>
    <submittedName>
        <fullName evidence="3">Uncharacterized protein</fullName>
    </submittedName>
</protein>
<keyword evidence="1" id="KW-0472">Membrane</keyword>
<evidence type="ECO:0000256" key="1">
    <source>
        <dbReference type="SAM" id="Phobius"/>
    </source>
</evidence>
<feature type="signal peptide" evidence="2">
    <location>
        <begin position="1"/>
        <end position="18"/>
    </location>
</feature>
<evidence type="ECO:0000256" key="2">
    <source>
        <dbReference type="SAM" id="SignalP"/>
    </source>
</evidence>
<keyword evidence="1" id="KW-1133">Transmembrane helix</keyword>
<dbReference type="Proteomes" id="UP001610335">
    <property type="component" value="Unassembled WGS sequence"/>
</dbReference>
<evidence type="ECO:0000313" key="4">
    <source>
        <dbReference type="Proteomes" id="UP001610335"/>
    </source>
</evidence>
<dbReference type="PANTHER" id="PTHR28022">
    <property type="entry name" value="GPI MANNOSYLTRANSFERASE 2 SUBUNIT PGA1"/>
    <property type="match status" value="1"/>
</dbReference>
<dbReference type="InterPro" id="IPR019433">
    <property type="entry name" value="GPI_ManTrfase_II_coact_Pga1"/>
</dbReference>
<gene>
    <name evidence="3" type="ORF">BDW59DRAFT_164077</name>
</gene>
<dbReference type="PANTHER" id="PTHR28022:SF1">
    <property type="entry name" value="GPI MANNOSYLTRANSFERASE 2 SUBUNIT PGA1"/>
    <property type="match status" value="1"/>
</dbReference>
<keyword evidence="4" id="KW-1185">Reference proteome</keyword>
<organism evidence="3 4">
    <name type="scientific">Aspergillus cavernicola</name>
    <dbReference type="NCBI Taxonomy" id="176166"/>
    <lineage>
        <taxon>Eukaryota</taxon>
        <taxon>Fungi</taxon>
        <taxon>Dikarya</taxon>
        <taxon>Ascomycota</taxon>
        <taxon>Pezizomycotina</taxon>
        <taxon>Eurotiomycetes</taxon>
        <taxon>Eurotiomycetidae</taxon>
        <taxon>Eurotiales</taxon>
        <taxon>Aspergillaceae</taxon>
        <taxon>Aspergillus</taxon>
        <taxon>Aspergillus subgen. Nidulantes</taxon>
    </lineage>
</organism>
<comment type="caution">
    <text evidence="3">The sequence shown here is derived from an EMBL/GenBank/DDBJ whole genome shotgun (WGS) entry which is preliminary data.</text>
</comment>
<evidence type="ECO:0000313" key="3">
    <source>
        <dbReference type="EMBL" id="KAL2821739.1"/>
    </source>
</evidence>
<proteinExistence type="predicted"/>
<feature type="chain" id="PRO_5045084508" evidence="2">
    <location>
        <begin position="19"/>
        <end position="248"/>
    </location>
</feature>
<accession>A0ABR4I1W8</accession>
<reference evidence="3 4" key="1">
    <citation type="submission" date="2024-07" db="EMBL/GenBank/DDBJ databases">
        <title>Section-level genome sequencing and comparative genomics of Aspergillus sections Usti and Cavernicolus.</title>
        <authorList>
            <consortium name="Lawrence Berkeley National Laboratory"/>
            <person name="Nybo J.L."/>
            <person name="Vesth T.C."/>
            <person name="Theobald S."/>
            <person name="Frisvad J.C."/>
            <person name="Larsen T.O."/>
            <person name="Kjaerboelling I."/>
            <person name="Rothschild-Mancinelli K."/>
            <person name="Lyhne E.K."/>
            <person name="Kogle M.E."/>
            <person name="Barry K."/>
            <person name="Clum A."/>
            <person name="Na H."/>
            <person name="Ledsgaard L."/>
            <person name="Lin J."/>
            <person name="Lipzen A."/>
            <person name="Kuo A."/>
            <person name="Riley R."/>
            <person name="Mondo S."/>
            <person name="LaButti K."/>
            <person name="Haridas S."/>
            <person name="Pangalinan J."/>
            <person name="Salamov A.A."/>
            <person name="Simmons B.A."/>
            <person name="Magnuson J.K."/>
            <person name="Chen J."/>
            <person name="Drula E."/>
            <person name="Henrissat B."/>
            <person name="Wiebenga A."/>
            <person name="Lubbers R.J."/>
            <person name="Gomes A.C."/>
            <person name="Makela M.R."/>
            <person name="Stajich J."/>
            <person name="Grigoriev I.V."/>
            <person name="Mortensen U.H."/>
            <person name="De vries R.P."/>
            <person name="Baker S.E."/>
            <person name="Andersen M.R."/>
        </authorList>
    </citation>
    <scope>NUCLEOTIDE SEQUENCE [LARGE SCALE GENOMIC DNA]</scope>
    <source>
        <strain evidence="3 4">CBS 600.67</strain>
    </source>
</reference>
<dbReference type="EMBL" id="JBFXLS010000062">
    <property type="protein sequence ID" value="KAL2821739.1"/>
    <property type="molecule type" value="Genomic_DNA"/>
</dbReference>
<sequence length="248" mass="27290">MLLLYISIISLLSLLASANVEKTIFIAPSALKIPTIDPTLDDLGLERLNPSDGMLRTKLNASFPTHEPGPGTRGVGTESWYFLENLNPGQRYEVRICWLATQPTAFALSTYTLPEILEDRSLFSAISLYSASRLSAIPPQTALTPNRRVSTTNTDPAPTADSVLFLRIDAAADYFSLDQALMENVPPVLADIILDPFLGNVFPKSLVPTACWVCVVACLAVVVARWITMEFERAVNSADIRDIYKKDR</sequence>
<feature type="transmembrane region" description="Helical" evidence="1">
    <location>
        <begin position="206"/>
        <end position="227"/>
    </location>
</feature>